<feature type="transmembrane region" description="Helical" evidence="1">
    <location>
        <begin position="283"/>
        <end position="301"/>
    </location>
</feature>
<gene>
    <name evidence="2" type="ORF">EKG35_03245</name>
</gene>
<dbReference type="OrthoDB" id="1645614at2"/>
<dbReference type="Proteomes" id="UP000276349">
    <property type="component" value="Unassembled WGS sequence"/>
</dbReference>
<keyword evidence="1" id="KW-1133">Transmembrane helix</keyword>
<evidence type="ECO:0000256" key="1">
    <source>
        <dbReference type="SAM" id="Phobius"/>
    </source>
</evidence>
<dbReference type="AlphaFoldDB" id="A0A431UW62"/>
<feature type="transmembrane region" description="Helical" evidence="1">
    <location>
        <begin position="135"/>
        <end position="156"/>
    </location>
</feature>
<proteinExistence type="predicted"/>
<comment type="caution">
    <text evidence="2">The sequence shown here is derived from an EMBL/GenBank/DDBJ whole genome shotgun (WGS) entry which is preliminary data.</text>
</comment>
<keyword evidence="1" id="KW-0812">Transmembrane</keyword>
<evidence type="ECO:0000313" key="3">
    <source>
        <dbReference type="Proteomes" id="UP000276349"/>
    </source>
</evidence>
<dbReference type="RefSeq" id="WP_126292887.1">
    <property type="nucleotide sequence ID" value="NZ_JAXUAO010000092.1"/>
</dbReference>
<dbReference type="EMBL" id="RXNR01000006">
    <property type="protein sequence ID" value="RTQ95410.1"/>
    <property type="molecule type" value="Genomic_DNA"/>
</dbReference>
<reference evidence="2 3" key="1">
    <citation type="submission" date="2018-12" db="EMBL/GenBank/DDBJ databases">
        <authorList>
            <person name="Yu L."/>
        </authorList>
    </citation>
    <scope>NUCLEOTIDE SEQUENCE [LARGE SCALE GENOMIC DNA]</scope>
    <source>
        <strain evidence="2 3">S5H2222</strain>
    </source>
</reference>
<feature type="transmembrane region" description="Helical" evidence="1">
    <location>
        <begin position="35"/>
        <end position="55"/>
    </location>
</feature>
<accession>A0A431UW62</accession>
<keyword evidence="3" id="KW-1185">Reference proteome</keyword>
<feature type="transmembrane region" description="Helical" evidence="1">
    <location>
        <begin position="248"/>
        <end position="271"/>
    </location>
</feature>
<organism evidence="2 3">
    <name type="scientific">Lysinibacillus telephonicus</name>
    <dbReference type="NCBI Taxonomy" id="1714840"/>
    <lineage>
        <taxon>Bacteria</taxon>
        <taxon>Bacillati</taxon>
        <taxon>Bacillota</taxon>
        <taxon>Bacilli</taxon>
        <taxon>Bacillales</taxon>
        <taxon>Bacillaceae</taxon>
        <taxon>Lysinibacillus</taxon>
    </lineage>
</organism>
<protein>
    <recommendedName>
        <fullName evidence="4">Sporulation integral membrane protein YlbJ</fullName>
    </recommendedName>
</protein>
<feature type="transmembrane region" description="Helical" evidence="1">
    <location>
        <begin position="222"/>
        <end position="242"/>
    </location>
</feature>
<sequence length="303" mass="34318">MHIPLLYLFVCLTLICLLLLFPGIAHEGTDLGVELFMEALFPYLLPYLILTQWFIRLTPNKSNSLSKFKLYFKTYGISALGGFPTGAATIAYLKKSNQISLREANILLSICHSPSPLFVLGFVGNDLLNDNRFSWQFLILYHVVSIIILTGVYYYYRQGSIDTVHITEPQKTKQQNPFTSSIKDSIPTVLVVGSTIIFFTTIYTVVMHSVKSFLPDIHNNGMLLIAAMLEMTNGLKIGQQLFESQSTILLLLLATFLTSQSLSIHMQVAVIAKSENISLKPYMLMRILYTIFIPILFYLIFLY</sequence>
<evidence type="ECO:0008006" key="4">
    <source>
        <dbReference type="Google" id="ProtNLM"/>
    </source>
</evidence>
<keyword evidence="1" id="KW-0472">Membrane</keyword>
<name>A0A431UW62_9BACI</name>
<feature type="transmembrane region" description="Helical" evidence="1">
    <location>
        <begin position="186"/>
        <end position="210"/>
    </location>
</feature>
<evidence type="ECO:0000313" key="2">
    <source>
        <dbReference type="EMBL" id="RTQ95410.1"/>
    </source>
</evidence>
<feature type="transmembrane region" description="Helical" evidence="1">
    <location>
        <begin position="75"/>
        <end position="93"/>
    </location>
</feature>